<evidence type="ECO:0000313" key="3">
    <source>
        <dbReference type="Proteomes" id="UP000029964"/>
    </source>
</evidence>
<dbReference type="AlphaFoldDB" id="A0A086TFD1"/>
<feature type="chain" id="PRO_5001815639" evidence="1">
    <location>
        <begin position="26"/>
        <end position="137"/>
    </location>
</feature>
<comment type="caution">
    <text evidence="2">The sequence shown here is derived from an EMBL/GenBank/DDBJ whole genome shotgun (WGS) entry which is preliminary data.</text>
</comment>
<reference evidence="3" key="1">
    <citation type="journal article" date="2014" name="Genome Announc.">
        <title>Genome sequence and annotation of Acremonium chrysogenum, producer of the beta-lactam antibiotic cephalosporin C.</title>
        <authorList>
            <person name="Terfehr D."/>
            <person name="Dahlmann T.A."/>
            <person name="Specht T."/>
            <person name="Zadra I."/>
            <person name="Kuernsteiner H."/>
            <person name="Kueck U."/>
        </authorList>
    </citation>
    <scope>NUCLEOTIDE SEQUENCE [LARGE SCALE GENOMIC DNA]</scope>
    <source>
        <strain evidence="3">ATCC 11550 / CBS 779.69 / DSM 880 / IAM 14645 / JCM 23072 / IMI 49137</strain>
    </source>
</reference>
<dbReference type="HOGENOM" id="CLU_2073699_0_0_1"/>
<dbReference type="Proteomes" id="UP000029964">
    <property type="component" value="Unassembled WGS sequence"/>
</dbReference>
<dbReference type="EMBL" id="JPKY01000005">
    <property type="protein sequence ID" value="KFH48063.1"/>
    <property type="molecule type" value="Genomic_DNA"/>
</dbReference>
<organism evidence="2 3">
    <name type="scientific">Hapsidospora chrysogenum (strain ATCC 11550 / CBS 779.69 / DSM 880 / IAM 14645 / JCM 23072 / IMI 49137)</name>
    <name type="common">Acremonium chrysogenum</name>
    <dbReference type="NCBI Taxonomy" id="857340"/>
    <lineage>
        <taxon>Eukaryota</taxon>
        <taxon>Fungi</taxon>
        <taxon>Dikarya</taxon>
        <taxon>Ascomycota</taxon>
        <taxon>Pezizomycotina</taxon>
        <taxon>Sordariomycetes</taxon>
        <taxon>Hypocreomycetidae</taxon>
        <taxon>Hypocreales</taxon>
        <taxon>Bionectriaceae</taxon>
        <taxon>Hapsidospora</taxon>
    </lineage>
</organism>
<proteinExistence type="predicted"/>
<keyword evidence="1" id="KW-0732">Signal</keyword>
<accession>A0A086TFD1</accession>
<gene>
    <name evidence="2" type="ORF">ACRE_010810</name>
</gene>
<keyword evidence="3" id="KW-1185">Reference proteome</keyword>
<evidence type="ECO:0000256" key="1">
    <source>
        <dbReference type="SAM" id="SignalP"/>
    </source>
</evidence>
<protein>
    <submittedName>
        <fullName evidence="2">Uncharacterized protein</fullName>
    </submittedName>
</protein>
<evidence type="ECO:0000313" key="2">
    <source>
        <dbReference type="EMBL" id="KFH48063.1"/>
    </source>
</evidence>
<sequence>MVSLPRLALAILVFAVPSLVPTTSATTEVDFFSCNFAFWRSYFTVNIRNSRGQWSSRRCWVGPGDVEENIGPEVVSFNSGDNTGFIEYGPGDGWIYRHHFGRHVKEYREELSWLKITKIHIDEHEEEGTDRKIGWEI</sequence>
<feature type="signal peptide" evidence="1">
    <location>
        <begin position="1"/>
        <end position="25"/>
    </location>
</feature>
<name>A0A086TFD1_HAPC1</name>